<keyword evidence="1" id="KW-0472">Membrane</keyword>
<dbReference type="EMBL" id="CP012109">
    <property type="protein sequence ID" value="AKQ70239.1"/>
    <property type="molecule type" value="Genomic_DNA"/>
</dbReference>
<keyword evidence="1" id="KW-1133">Transmembrane helix</keyword>
<protein>
    <submittedName>
        <fullName evidence="2">Primosomal protein N' (Replication factor Y)-superfamily II helicase</fullName>
    </submittedName>
</protein>
<dbReference type="RefSeq" id="WP_002638138.1">
    <property type="nucleotide sequence ID" value="NZ_CP012109.1"/>
</dbReference>
<dbReference type="GO" id="GO:0004386">
    <property type="term" value="F:helicase activity"/>
    <property type="evidence" value="ECO:0007669"/>
    <property type="project" value="UniProtKB-KW"/>
</dbReference>
<keyword evidence="3" id="KW-1185">Reference proteome</keyword>
<organism evidence="2 3">
    <name type="scientific">Pseudomyxococcus hansupus</name>
    <dbReference type="NCBI Taxonomy" id="1297742"/>
    <lineage>
        <taxon>Bacteria</taxon>
        <taxon>Pseudomonadati</taxon>
        <taxon>Myxococcota</taxon>
        <taxon>Myxococcia</taxon>
        <taxon>Myxococcales</taxon>
        <taxon>Cystobacterineae</taxon>
        <taxon>Myxococcaceae</taxon>
        <taxon>Pseudomyxococcus</taxon>
    </lineage>
</organism>
<keyword evidence="2" id="KW-0547">Nucleotide-binding</keyword>
<dbReference type="Proteomes" id="UP000009026">
    <property type="component" value="Chromosome"/>
</dbReference>
<dbReference type="PANTHER" id="PTHR37826:SF3">
    <property type="entry name" value="J DOMAIN-CONTAINING PROTEIN"/>
    <property type="match status" value="1"/>
</dbReference>
<keyword evidence="1" id="KW-0812">Transmembrane</keyword>
<reference evidence="2 3" key="1">
    <citation type="journal article" date="2016" name="PLoS ONE">
        <title>Complete Genome Sequence and Comparative Genomics of a Novel Myxobacterium Myxococcus hansupus.</title>
        <authorList>
            <person name="Sharma G."/>
            <person name="Narwani T."/>
            <person name="Subramanian S."/>
        </authorList>
    </citation>
    <scope>NUCLEOTIDE SEQUENCE [LARGE SCALE GENOMIC DNA]</scope>
    <source>
        <strain evidence="3">mixupus</strain>
    </source>
</reference>
<accession>A0A0H4X4S9</accession>
<evidence type="ECO:0000313" key="3">
    <source>
        <dbReference type="Proteomes" id="UP000009026"/>
    </source>
</evidence>
<dbReference type="eggNOG" id="COG1594">
    <property type="taxonomic scope" value="Bacteria"/>
</dbReference>
<dbReference type="PANTHER" id="PTHR37826">
    <property type="entry name" value="FLOTILLIN BAND_7_5 DOMAIN PROTEIN"/>
    <property type="match status" value="1"/>
</dbReference>
<dbReference type="STRING" id="1297742.A176_007151"/>
<evidence type="ECO:0000256" key="1">
    <source>
        <dbReference type="SAM" id="Phobius"/>
    </source>
</evidence>
<sequence length="318" mass="34630">MAEPTQTRQPSSSLTEPLLHLGCQSCGARLVLEPALRTTRCPYCAAPAVVERPPVAGVPEPVFALGFALTHTTAKEHVSRWLRSRSRFTRSGIRSASPGEVKGVYVPAYLYSVLAQARYRASIGENYQETETYTATENGKTVTRTRTVTRTEWRPLEGELSGYVADVLVTASKGLQNAELEALEPFDLRAMARYTPALISGWMAEEPSLTLAECQALARKEAVDRVGVKLTRFMPGDSYRGLEHQARLEWEALDVCLLPVWVLAVKYAEDAPPLRVLVNGQTGAVHGKAPSSPWKVLVAVLGVLLVLAMGWLLTSGGG</sequence>
<dbReference type="Gene3D" id="2.20.28.30">
    <property type="entry name" value="RNA polymerase ii, chain L"/>
    <property type="match status" value="1"/>
</dbReference>
<keyword evidence="2" id="KW-0067">ATP-binding</keyword>
<gene>
    <name evidence="2" type="ORF">A176_007151</name>
</gene>
<keyword evidence="2" id="KW-0378">Hydrolase</keyword>
<name>A0A0H4X4S9_9BACT</name>
<feature type="transmembrane region" description="Helical" evidence="1">
    <location>
        <begin position="296"/>
        <end position="314"/>
    </location>
</feature>
<dbReference type="KEGG" id="mym:A176_007151"/>
<dbReference type="AlphaFoldDB" id="A0A0H4X4S9"/>
<keyword evidence="2" id="KW-0347">Helicase</keyword>
<dbReference type="PATRIC" id="fig|1297742.4.peg.7270"/>
<evidence type="ECO:0000313" key="2">
    <source>
        <dbReference type="EMBL" id="AKQ70239.1"/>
    </source>
</evidence>
<proteinExistence type="predicted"/>